<organism evidence="3 4">
    <name type="scientific">Cupriavidus basilensis</name>
    <dbReference type="NCBI Taxonomy" id="68895"/>
    <lineage>
        <taxon>Bacteria</taxon>
        <taxon>Pseudomonadati</taxon>
        <taxon>Pseudomonadota</taxon>
        <taxon>Betaproteobacteria</taxon>
        <taxon>Burkholderiales</taxon>
        <taxon>Burkholderiaceae</taxon>
        <taxon>Cupriavidus</taxon>
    </lineage>
</organism>
<gene>
    <name evidence="3" type="ORF">RR42_m1969</name>
</gene>
<dbReference type="KEGG" id="cbw:RR42_m1969"/>
<dbReference type="SUPFAM" id="SSF52402">
    <property type="entry name" value="Adenine nucleotide alpha hydrolases-like"/>
    <property type="match status" value="2"/>
</dbReference>
<accession>A0A0C4YAT5</accession>
<comment type="similarity">
    <text evidence="1">Belongs to the universal stress protein A family.</text>
</comment>
<feature type="domain" description="UspA" evidence="2">
    <location>
        <begin position="226"/>
        <end position="274"/>
    </location>
</feature>
<dbReference type="PRINTS" id="PR01438">
    <property type="entry name" value="UNVRSLSTRESS"/>
</dbReference>
<keyword evidence="4" id="KW-1185">Reference proteome</keyword>
<dbReference type="Pfam" id="PF00582">
    <property type="entry name" value="Usp"/>
    <property type="match status" value="2"/>
</dbReference>
<dbReference type="AlphaFoldDB" id="A0A0C4YAT5"/>
<dbReference type="PANTHER" id="PTHR46268:SF15">
    <property type="entry name" value="UNIVERSAL STRESS PROTEIN HP_0031"/>
    <property type="match status" value="1"/>
</dbReference>
<name>A0A0C4YAT5_9BURK</name>
<dbReference type="Proteomes" id="UP000031843">
    <property type="component" value="Chromosome main"/>
</dbReference>
<dbReference type="InterPro" id="IPR006016">
    <property type="entry name" value="UspA"/>
</dbReference>
<dbReference type="InterPro" id="IPR006015">
    <property type="entry name" value="Universal_stress_UspA"/>
</dbReference>
<sequence length="276" mass="29871">MEYASIMVHLDTSPRAMDRLEIAARLAVARHARLIGLFAGFMPDVAWFYLMEGAATYINEDRQRRSEAREAVHRRFRAATQDLGIETEWRAVEGDPLTMALREAREADLVVAGQYDPDDPDSFVATQFLETLILDVGRPVLIIPFAGQFAVPGARVMVAWNGGREATRALHDAMPLICGGQAKVLCAQGTGARPDASLPGHAMAALASHGVHAELEHCQEGSDIAIGETLLSRAADFGADLVVMGAYGRGRLRELVLGGVTRALLDTMTVPVLMSH</sequence>
<protein>
    <submittedName>
        <fullName evidence="3">Universal stress protein family, tandem domain</fullName>
    </submittedName>
</protein>
<evidence type="ECO:0000313" key="4">
    <source>
        <dbReference type="Proteomes" id="UP000031843"/>
    </source>
</evidence>
<evidence type="ECO:0000259" key="2">
    <source>
        <dbReference type="Pfam" id="PF00582"/>
    </source>
</evidence>
<dbReference type="EMBL" id="CP010536">
    <property type="protein sequence ID" value="AJG19364.1"/>
    <property type="molecule type" value="Genomic_DNA"/>
</dbReference>
<dbReference type="PANTHER" id="PTHR46268">
    <property type="entry name" value="STRESS RESPONSE PROTEIN NHAX"/>
    <property type="match status" value="1"/>
</dbReference>
<dbReference type="Gene3D" id="3.40.50.12370">
    <property type="match status" value="1"/>
</dbReference>
<proteinExistence type="inferred from homology"/>
<feature type="domain" description="UspA" evidence="2">
    <location>
        <begin position="3"/>
        <end position="144"/>
    </location>
</feature>
<dbReference type="CDD" id="cd00293">
    <property type="entry name" value="USP-like"/>
    <property type="match status" value="2"/>
</dbReference>
<evidence type="ECO:0000256" key="1">
    <source>
        <dbReference type="ARBA" id="ARBA00008791"/>
    </source>
</evidence>
<dbReference type="OrthoDB" id="9804721at2"/>
<dbReference type="STRING" id="68895.RR42_m1969"/>
<reference evidence="3 4" key="1">
    <citation type="journal article" date="2015" name="Genome Announc.">
        <title>Complete Genome Sequence of Cupriavidus basilensis 4G11, Isolated from the Oak Ridge Field Research Center Site.</title>
        <authorList>
            <person name="Ray J."/>
            <person name="Waters R.J."/>
            <person name="Skerker J.M."/>
            <person name="Kuehl J.V."/>
            <person name="Price M.N."/>
            <person name="Huang J."/>
            <person name="Chakraborty R."/>
            <person name="Arkin A.P."/>
            <person name="Deutschbauer A."/>
        </authorList>
    </citation>
    <scope>NUCLEOTIDE SEQUENCE [LARGE SCALE GENOMIC DNA]</scope>
    <source>
        <strain evidence="3">4G11</strain>
    </source>
</reference>
<evidence type="ECO:0000313" key="3">
    <source>
        <dbReference type="EMBL" id="AJG19364.1"/>
    </source>
</evidence>
<dbReference type="RefSeq" id="WP_043346120.1">
    <property type="nucleotide sequence ID" value="NZ_CP010536.1"/>
</dbReference>